<dbReference type="GO" id="GO:0008236">
    <property type="term" value="F:serine-type peptidase activity"/>
    <property type="evidence" value="ECO:0007669"/>
    <property type="project" value="InterPro"/>
</dbReference>
<dbReference type="Gene3D" id="2.140.10.30">
    <property type="entry name" value="Dipeptidylpeptidase IV, N-terminal domain"/>
    <property type="match status" value="1"/>
</dbReference>
<protein>
    <submittedName>
        <fullName evidence="4">Dipeptidyl aminopeptidase/acylaminoacyl peptidase</fullName>
    </submittedName>
</protein>
<reference evidence="4" key="1">
    <citation type="submission" date="2022-08" db="EMBL/GenBank/DDBJ databases">
        <title>Genomic analyses of the natural microbiome of Caenorhabditis elegans.</title>
        <authorList>
            <person name="Samuel B."/>
        </authorList>
    </citation>
    <scope>NUCLEOTIDE SEQUENCE</scope>
    <source>
        <strain evidence="4">BIGb0277</strain>
    </source>
</reference>
<evidence type="ECO:0000313" key="4">
    <source>
        <dbReference type="EMBL" id="MCS4278913.1"/>
    </source>
</evidence>
<evidence type="ECO:0000259" key="2">
    <source>
        <dbReference type="Pfam" id="PF00326"/>
    </source>
</evidence>
<dbReference type="InterPro" id="IPR050278">
    <property type="entry name" value="Serine_Prot_S9B/DPPIV"/>
</dbReference>
<keyword evidence="1" id="KW-0732">Signal</keyword>
<sequence>MSKWQARIALACIAWVAASATAAPGVADYERSLGLREAWSGLTRDVAFPAQWRSDGHFYYRHTVEGGFAFVLGTPGSDALQPAFDAARLAQGLSQASRQPQTALKLPFSRFDYVAEGNDPNGAIRFYQDSDYTPWRCTLRDYVCAPVATPGRPRGFGVVRDLRIAADNAPRRSPDGKWEAYAEGFDVVLRSIADGGVKRLTRDGRSDAFYDPETLAWSPDSQHLAVYRVKPGLARLVTRVETSPSGQLQPLLQTQLYPKPGDPVDIEQPVLFDVDGTRKDIDTQLLANPYELSPIQWRSDSSSFSLQYVQRGFQAVRVVAVDAASGRAHAAVEETAKTFVYADRTYAHDVGGLGKEILWISERDGWRHLYRVDGTSGKVLKQITRGAWLVRDVLRVDDAQRRIWFTASGMDEGRDPYQRHLFRVDFDGKGLTRLTDAPADHDIAISDDGRFYIDVYSRPDMAPIAELRSIDGTRLRELARGDISRLLAAGWKPPESVVAKGRDGRTGIWGMVVRPRDYDPGKRYPVIENIYAGPHDAFVPKTFWPFGYHSGGDKQIGMQALADLGFIVVQIDGMGTAHRSKAFHDVAWKNLGDSGFLDRIAWHKAMAARDPSYDISRGVGIYGASAGGQSTLGALELHPELYTVGVAMAGCFDNRMDKISWNEQWMGWPVDEHYARASGVVNAAGLRGDLLLVVGEQDSNVDPASTAQVVDALIQAGKDFDLLNVPGGEHSVGRSTGPIEYVTRRQFDFFVRHLMRAPTPHWNSHAAPRQ</sequence>
<dbReference type="EMBL" id="JANUEK010000002">
    <property type="protein sequence ID" value="MCS4278913.1"/>
    <property type="molecule type" value="Genomic_DNA"/>
</dbReference>
<dbReference type="InterPro" id="IPR001375">
    <property type="entry name" value="Peptidase_S9_cat"/>
</dbReference>
<comment type="caution">
    <text evidence="4">The sequence shown here is derived from an EMBL/GenBank/DDBJ whole genome shotgun (WGS) entry which is preliminary data.</text>
</comment>
<evidence type="ECO:0000259" key="3">
    <source>
        <dbReference type="Pfam" id="PF00930"/>
    </source>
</evidence>
<dbReference type="PANTHER" id="PTHR11731">
    <property type="entry name" value="PROTEASE FAMILY S9B,C DIPEPTIDYL-PEPTIDASE IV-RELATED"/>
    <property type="match status" value="1"/>
</dbReference>
<feature type="domain" description="Peptidase S9 prolyl oligopeptidase catalytic" evidence="2">
    <location>
        <begin position="558"/>
        <end position="754"/>
    </location>
</feature>
<dbReference type="GO" id="GO:0006508">
    <property type="term" value="P:proteolysis"/>
    <property type="evidence" value="ECO:0007669"/>
    <property type="project" value="InterPro"/>
</dbReference>
<proteinExistence type="predicted"/>
<evidence type="ECO:0000313" key="5">
    <source>
        <dbReference type="Proteomes" id="UP001320691"/>
    </source>
</evidence>
<dbReference type="PANTHER" id="PTHR11731:SF118">
    <property type="entry name" value="BLR1971 PROTEIN"/>
    <property type="match status" value="1"/>
</dbReference>
<evidence type="ECO:0000256" key="1">
    <source>
        <dbReference type="SAM" id="SignalP"/>
    </source>
</evidence>
<dbReference type="InterPro" id="IPR029058">
    <property type="entry name" value="AB_hydrolase_fold"/>
</dbReference>
<dbReference type="Pfam" id="PF00930">
    <property type="entry name" value="DPPIV_N"/>
    <property type="match status" value="1"/>
</dbReference>
<dbReference type="GO" id="GO:0004177">
    <property type="term" value="F:aminopeptidase activity"/>
    <property type="evidence" value="ECO:0007669"/>
    <property type="project" value="UniProtKB-KW"/>
</dbReference>
<feature type="domain" description="Dipeptidylpeptidase IV N-terminal" evidence="3">
    <location>
        <begin position="169"/>
        <end position="462"/>
    </location>
</feature>
<feature type="chain" id="PRO_5043767363" evidence="1">
    <location>
        <begin position="23"/>
        <end position="770"/>
    </location>
</feature>
<dbReference type="Proteomes" id="UP001320691">
    <property type="component" value="Unassembled WGS sequence"/>
</dbReference>
<dbReference type="SUPFAM" id="SSF82171">
    <property type="entry name" value="DPP6 N-terminal domain-like"/>
    <property type="match status" value="1"/>
</dbReference>
<dbReference type="SUPFAM" id="SSF53474">
    <property type="entry name" value="alpha/beta-Hydrolases"/>
    <property type="match status" value="1"/>
</dbReference>
<dbReference type="InterPro" id="IPR002469">
    <property type="entry name" value="Peptidase_S9B_N"/>
</dbReference>
<gene>
    <name evidence="4" type="ORF">M2412_000880</name>
</gene>
<keyword evidence="4" id="KW-0031">Aminopeptidase</keyword>
<keyword evidence="4" id="KW-0378">Hydrolase</keyword>
<dbReference type="Pfam" id="PF00326">
    <property type="entry name" value="Peptidase_S9"/>
    <property type="match status" value="1"/>
</dbReference>
<name>A0AAW5PGS9_9GAMM</name>
<dbReference type="Gene3D" id="3.40.50.1820">
    <property type="entry name" value="alpha/beta hydrolase"/>
    <property type="match status" value="1"/>
</dbReference>
<feature type="signal peptide" evidence="1">
    <location>
        <begin position="1"/>
        <end position="22"/>
    </location>
</feature>
<keyword evidence="4" id="KW-0645">Protease</keyword>
<accession>A0AAW5PGS9</accession>
<dbReference type="AlphaFoldDB" id="A0AAW5PGS9"/>
<organism evidence="4 5">
    <name type="scientific">Stenotrophomonas rhizophila</name>
    <dbReference type="NCBI Taxonomy" id="216778"/>
    <lineage>
        <taxon>Bacteria</taxon>
        <taxon>Pseudomonadati</taxon>
        <taxon>Pseudomonadota</taxon>
        <taxon>Gammaproteobacteria</taxon>
        <taxon>Lysobacterales</taxon>
        <taxon>Lysobacteraceae</taxon>
        <taxon>Stenotrophomonas</taxon>
    </lineage>
</organism>